<dbReference type="GO" id="GO:0005886">
    <property type="term" value="C:plasma membrane"/>
    <property type="evidence" value="ECO:0007669"/>
    <property type="project" value="UniProtKB-SubCell"/>
</dbReference>
<reference evidence="8 9" key="1">
    <citation type="journal article" date="2014" name="Int. J. Syst. Evol. Microbiol.">
        <title>Complete genome sequence of Corynebacterium casei LMG S-19264T (=DSM 44701T), isolated from a smear-ripened cheese.</title>
        <authorList>
            <consortium name="US DOE Joint Genome Institute (JGI-PGF)"/>
            <person name="Walter F."/>
            <person name="Albersmeier A."/>
            <person name="Kalinowski J."/>
            <person name="Ruckert C."/>
        </authorList>
    </citation>
    <scope>NUCLEOTIDE SEQUENCE [LARGE SCALE GENOMIC DNA]</scope>
    <source>
        <strain evidence="8 9">CGMCC 1.7286</strain>
    </source>
</reference>
<evidence type="ECO:0000256" key="6">
    <source>
        <dbReference type="ARBA" id="ARBA00023136"/>
    </source>
</evidence>
<comment type="subcellular location">
    <subcellularLocation>
        <location evidence="1">Cell membrane</location>
        <topology evidence="1">Multi-pass membrane protein</topology>
    </subcellularLocation>
</comment>
<evidence type="ECO:0000256" key="3">
    <source>
        <dbReference type="ARBA" id="ARBA00022475"/>
    </source>
</evidence>
<keyword evidence="6 7" id="KW-0472">Membrane</keyword>
<comment type="caution">
    <text evidence="8">The sequence shown here is derived from an EMBL/GenBank/DDBJ whole genome shotgun (WGS) entry which is preliminary data.</text>
</comment>
<feature type="transmembrane region" description="Helical" evidence="7">
    <location>
        <begin position="39"/>
        <end position="61"/>
    </location>
</feature>
<dbReference type="AlphaFoldDB" id="A0A917ZML7"/>
<dbReference type="Pfam" id="PF07681">
    <property type="entry name" value="DoxX"/>
    <property type="match status" value="1"/>
</dbReference>
<keyword evidence="3" id="KW-1003">Cell membrane</keyword>
<dbReference type="RefSeq" id="WP_188862214.1">
    <property type="nucleotide sequence ID" value="NZ_BMLT01000011.1"/>
</dbReference>
<organism evidence="8 9">
    <name type="scientific">Marinobacterium nitratireducens</name>
    <dbReference type="NCBI Taxonomy" id="518897"/>
    <lineage>
        <taxon>Bacteria</taxon>
        <taxon>Pseudomonadati</taxon>
        <taxon>Pseudomonadota</taxon>
        <taxon>Gammaproteobacteria</taxon>
        <taxon>Oceanospirillales</taxon>
        <taxon>Oceanospirillaceae</taxon>
        <taxon>Marinobacterium</taxon>
    </lineage>
</organism>
<evidence type="ECO:0000256" key="2">
    <source>
        <dbReference type="ARBA" id="ARBA00006679"/>
    </source>
</evidence>
<keyword evidence="9" id="KW-1185">Reference proteome</keyword>
<evidence type="ECO:0000256" key="5">
    <source>
        <dbReference type="ARBA" id="ARBA00022989"/>
    </source>
</evidence>
<accession>A0A917ZML7</accession>
<keyword evidence="4 7" id="KW-0812">Transmembrane</keyword>
<evidence type="ECO:0000256" key="1">
    <source>
        <dbReference type="ARBA" id="ARBA00004651"/>
    </source>
</evidence>
<evidence type="ECO:0000256" key="4">
    <source>
        <dbReference type="ARBA" id="ARBA00022692"/>
    </source>
</evidence>
<dbReference type="PANTHER" id="PTHR33452:SF1">
    <property type="entry name" value="INNER MEMBRANE PROTEIN YPHA-RELATED"/>
    <property type="match status" value="1"/>
</dbReference>
<dbReference type="PANTHER" id="PTHR33452">
    <property type="entry name" value="OXIDOREDUCTASE CATD-RELATED"/>
    <property type="match status" value="1"/>
</dbReference>
<evidence type="ECO:0000313" key="8">
    <source>
        <dbReference type="EMBL" id="GGO86698.1"/>
    </source>
</evidence>
<dbReference type="EMBL" id="BMLT01000011">
    <property type="protein sequence ID" value="GGO86698.1"/>
    <property type="molecule type" value="Genomic_DNA"/>
</dbReference>
<sequence>MNGFALLVGRILLALIFVSAGWSKIGGFEGTQGYMESMGVPGVLLPLVILLELGGGLAIIVGLGTRTIAVLLALFCIASAVVFHTDFSQPMQSIMFMKNLAIAGGFLVLAASGPGGLSIDSKIGRNW</sequence>
<protein>
    <submittedName>
        <fullName evidence="8">Membrane protein</fullName>
    </submittedName>
</protein>
<proteinExistence type="inferred from homology"/>
<gene>
    <name evidence="8" type="ORF">GCM10011348_38120</name>
</gene>
<dbReference type="Proteomes" id="UP000599578">
    <property type="component" value="Unassembled WGS sequence"/>
</dbReference>
<keyword evidence="5 7" id="KW-1133">Transmembrane helix</keyword>
<dbReference type="InterPro" id="IPR051907">
    <property type="entry name" value="DoxX-like_oxidoreductase"/>
</dbReference>
<feature type="transmembrane region" description="Helical" evidence="7">
    <location>
        <begin position="68"/>
        <end position="87"/>
    </location>
</feature>
<feature type="transmembrane region" description="Helical" evidence="7">
    <location>
        <begin position="99"/>
        <end position="119"/>
    </location>
</feature>
<evidence type="ECO:0000256" key="7">
    <source>
        <dbReference type="SAM" id="Phobius"/>
    </source>
</evidence>
<comment type="similarity">
    <text evidence="2">Belongs to the DoxX family.</text>
</comment>
<evidence type="ECO:0000313" key="9">
    <source>
        <dbReference type="Proteomes" id="UP000599578"/>
    </source>
</evidence>
<name>A0A917ZML7_9GAMM</name>
<dbReference type="InterPro" id="IPR032808">
    <property type="entry name" value="DoxX"/>
</dbReference>